<evidence type="ECO:0000313" key="4">
    <source>
        <dbReference type="Proteomes" id="UP000075920"/>
    </source>
</evidence>
<name>A0A182WLJ7_9DIPT</name>
<dbReference type="Proteomes" id="UP000075920">
    <property type="component" value="Unassembled WGS sequence"/>
</dbReference>
<dbReference type="GO" id="GO:0043161">
    <property type="term" value="P:proteasome-mediated ubiquitin-dependent protein catabolic process"/>
    <property type="evidence" value="ECO:0007669"/>
    <property type="project" value="TreeGrafter"/>
</dbReference>
<dbReference type="STRING" id="112268.A0A182WLJ7"/>
<protein>
    <submittedName>
        <fullName evidence="3">Uncharacterized protein</fullName>
    </submittedName>
</protein>
<dbReference type="GO" id="GO:0000209">
    <property type="term" value="P:protein polyubiquitination"/>
    <property type="evidence" value="ECO:0007669"/>
    <property type="project" value="TreeGrafter"/>
</dbReference>
<dbReference type="InterPro" id="IPR011042">
    <property type="entry name" value="6-blade_b-propeller_TolB-like"/>
</dbReference>
<feature type="repeat" description="NHL" evidence="2">
    <location>
        <begin position="42"/>
        <end position="79"/>
    </location>
</feature>
<dbReference type="Pfam" id="PF01436">
    <property type="entry name" value="NHL"/>
    <property type="match status" value="2"/>
</dbReference>
<dbReference type="EnsemblMetazoa" id="AMIN011276-RA">
    <property type="protein sequence ID" value="AMIN011276-PA"/>
    <property type="gene ID" value="AMIN011276"/>
</dbReference>
<proteinExistence type="predicted"/>
<keyword evidence="1" id="KW-0677">Repeat</keyword>
<accession>A0A182WLJ7</accession>
<dbReference type="InterPro" id="IPR001258">
    <property type="entry name" value="NHL_repeat"/>
</dbReference>
<evidence type="ECO:0000256" key="1">
    <source>
        <dbReference type="ARBA" id="ARBA00022737"/>
    </source>
</evidence>
<reference evidence="4" key="1">
    <citation type="submission" date="2013-03" db="EMBL/GenBank/DDBJ databases">
        <title>The Genome Sequence of Anopheles minimus MINIMUS1.</title>
        <authorList>
            <consortium name="The Broad Institute Genomics Platform"/>
            <person name="Neafsey D.E."/>
            <person name="Walton C."/>
            <person name="Walker B."/>
            <person name="Young S.K."/>
            <person name="Zeng Q."/>
            <person name="Gargeya S."/>
            <person name="Fitzgerald M."/>
            <person name="Haas B."/>
            <person name="Abouelleil A."/>
            <person name="Allen A.W."/>
            <person name="Alvarado L."/>
            <person name="Arachchi H.M."/>
            <person name="Berlin A.M."/>
            <person name="Chapman S.B."/>
            <person name="Gainer-Dewar J."/>
            <person name="Goldberg J."/>
            <person name="Griggs A."/>
            <person name="Gujja S."/>
            <person name="Hansen M."/>
            <person name="Howarth C."/>
            <person name="Imamovic A."/>
            <person name="Ireland A."/>
            <person name="Larimer J."/>
            <person name="McCowan C."/>
            <person name="Murphy C."/>
            <person name="Pearson M."/>
            <person name="Poon T.W."/>
            <person name="Priest M."/>
            <person name="Roberts A."/>
            <person name="Saif S."/>
            <person name="Shea T."/>
            <person name="Sisk P."/>
            <person name="Sykes S."/>
            <person name="Wortman J."/>
            <person name="Nusbaum C."/>
            <person name="Birren B."/>
        </authorList>
    </citation>
    <scope>NUCLEOTIDE SEQUENCE [LARGE SCALE GENOMIC DNA]</scope>
    <source>
        <strain evidence="4">MINIMUS1</strain>
    </source>
</reference>
<dbReference type="VEuPathDB" id="VectorBase:AMIN011276"/>
<dbReference type="InterPro" id="IPR050952">
    <property type="entry name" value="TRIM-NHL_E3_ligases"/>
</dbReference>
<feature type="repeat" description="NHL" evidence="2">
    <location>
        <begin position="9"/>
        <end position="35"/>
    </location>
</feature>
<organism evidence="3 4">
    <name type="scientific">Anopheles minimus</name>
    <dbReference type="NCBI Taxonomy" id="112268"/>
    <lineage>
        <taxon>Eukaryota</taxon>
        <taxon>Metazoa</taxon>
        <taxon>Ecdysozoa</taxon>
        <taxon>Arthropoda</taxon>
        <taxon>Hexapoda</taxon>
        <taxon>Insecta</taxon>
        <taxon>Pterygota</taxon>
        <taxon>Neoptera</taxon>
        <taxon>Endopterygota</taxon>
        <taxon>Diptera</taxon>
        <taxon>Nematocera</taxon>
        <taxon>Culicoidea</taxon>
        <taxon>Culicidae</taxon>
        <taxon>Anophelinae</taxon>
        <taxon>Anopheles</taxon>
    </lineage>
</organism>
<reference evidence="3" key="2">
    <citation type="submission" date="2020-05" db="UniProtKB">
        <authorList>
            <consortium name="EnsemblMetazoa"/>
        </authorList>
    </citation>
    <scope>IDENTIFICATION</scope>
    <source>
        <strain evidence="3">MINIMUS1</strain>
    </source>
</reference>
<evidence type="ECO:0000256" key="2">
    <source>
        <dbReference type="PROSITE-ProRule" id="PRU00504"/>
    </source>
</evidence>
<dbReference type="GO" id="GO:0061630">
    <property type="term" value="F:ubiquitin protein ligase activity"/>
    <property type="evidence" value="ECO:0007669"/>
    <property type="project" value="TreeGrafter"/>
</dbReference>
<dbReference type="Gene3D" id="2.120.10.30">
    <property type="entry name" value="TolB, C-terminal domain"/>
    <property type="match status" value="1"/>
</dbReference>
<dbReference type="AlphaFoldDB" id="A0A182WLJ7"/>
<dbReference type="SUPFAM" id="SSF101898">
    <property type="entry name" value="NHL repeat"/>
    <property type="match status" value="1"/>
</dbReference>
<dbReference type="PANTHER" id="PTHR24104">
    <property type="entry name" value="E3 UBIQUITIN-PROTEIN LIGASE NHLRC1-RELATED"/>
    <property type="match status" value="1"/>
</dbReference>
<dbReference type="PROSITE" id="PS51125">
    <property type="entry name" value="NHL"/>
    <property type="match status" value="2"/>
</dbReference>
<dbReference type="PANTHER" id="PTHR24104:SF47">
    <property type="entry name" value="E3 UBIQUITIN-PROTEIN LIGASE NHLRC1"/>
    <property type="match status" value="1"/>
</dbReference>
<evidence type="ECO:0000313" key="3">
    <source>
        <dbReference type="EnsemblMetazoa" id="AMIN011276-PA"/>
    </source>
</evidence>
<keyword evidence="4" id="KW-1185">Reference proteome</keyword>
<sequence length="79" mass="8636">MNQSCNNERGVAVDDQGYICVADSGNNRIQIFHPDGSFLRAFGSWGSGDAEFKGLEGVAIMSNGNILVCDRENHRVQVF</sequence>